<dbReference type="InterPro" id="IPR002778">
    <property type="entry name" value="Signal_recog_particle_SRP19"/>
</dbReference>
<sequence>MPPKPTIEEVDDDEIDNMEMDIAQFDPNLKTPIAPVNTPVITRSQDSEPPLFPQQPFRPPPSTGSLEREQIIDPSKISSKDKEELNKFQTIYPCYFDKNRSHKEGRRVSAELAVHNPLAITISDACRSLGVPVLLELDKTHPQDFGNPGRVRVLIKDEGIVKDTRFKTKKSLLNKIATYLQDHPTTLKSISKGSGIPYPKEFEEGFDPEEIPKVKGFKMNSIVPVYSNYTLKHPMTKTIYDPEPETTNEAPKLPKQPKKKIMRVRG</sequence>
<evidence type="ECO:0000256" key="6">
    <source>
        <dbReference type="ARBA" id="ARBA00060225"/>
    </source>
</evidence>
<dbReference type="EMBL" id="PEKT02000004">
    <property type="protein sequence ID" value="PIS55658.1"/>
    <property type="molecule type" value="Genomic_DNA"/>
</dbReference>
<dbReference type="Proteomes" id="UP000825438">
    <property type="component" value="Chromosome I"/>
</dbReference>
<keyword evidence="3" id="KW-0963">Cytoplasm</keyword>
<name>A0A2H0ZYG5_CANAR</name>
<dbReference type="Gene3D" id="3.30.56.30">
    <property type="entry name" value="Signal recognition particle, SRP19-like subunit"/>
    <property type="match status" value="1"/>
</dbReference>
<organism evidence="9">
    <name type="scientific">Candidozyma auris</name>
    <name type="common">Yeast</name>
    <name type="synonym">Candida auris</name>
    <dbReference type="NCBI Taxonomy" id="498019"/>
    <lineage>
        <taxon>Eukaryota</taxon>
        <taxon>Fungi</taxon>
        <taxon>Dikarya</taxon>
        <taxon>Ascomycota</taxon>
        <taxon>Saccharomycotina</taxon>
        <taxon>Pichiomycetes</taxon>
        <taxon>Metschnikowiaceae</taxon>
        <taxon>Candidozyma</taxon>
    </lineage>
</organism>
<gene>
    <name evidence="9" type="ORF">B9J08_001762</name>
    <name evidence="10" type="ORF">CA7LBN_001452</name>
</gene>
<accession>A0A2H0ZYG5</accession>
<dbReference type="VEuPathDB" id="FungiDB:CJI96_0000223"/>
<evidence type="ECO:0000256" key="2">
    <source>
        <dbReference type="ARBA" id="ARBA00008910"/>
    </source>
</evidence>
<dbReference type="OMA" id="IPKVKGF"/>
<evidence type="ECO:0000313" key="9">
    <source>
        <dbReference type="EMBL" id="PIS55658.1"/>
    </source>
</evidence>
<proteinExistence type="inferred from homology"/>
<dbReference type="VEuPathDB" id="FungiDB:CJI97_002423"/>
<evidence type="ECO:0000256" key="1">
    <source>
        <dbReference type="ARBA" id="ARBA00004496"/>
    </source>
</evidence>
<keyword evidence="4" id="KW-0733">Signal recognition particle</keyword>
<comment type="function">
    <text evidence="6">Signal-recognition-particle assembly has a crucial role in targeting secretory proteins to the rough endoplasmic reticulum membrane. It must be involved intimately in the translocation of a wide variety of protein substrates.</text>
</comment>
<evidence type="ECO:0000256" key="4">
    <source>
        <dbReference type="ARBA" id="ARBA00023135"/>
    </source>
</evidence>
<reference evidence="10" key="3">
    <citation type="submission" date="2021-06" db="EMBL/GenBank/DDBJ databases">
        <title>Candida auris outbreak in lebanese hospital.</title>
        <authorList>
            <person name="Finianos M."/>
        </authorList>
    </citation>
    <scope>NUCLEOTIDE SEQUENCE</scope>
    <source>
        <strain evidence="10">CA7LBN</strain>
    </source>
</reference>
<dbReference type="Pfam" id="PF01922">
    <property type="entry name" value="SRP19"/>
    <property type="match status" value="1"/>
</dbReference>
<dbReference type="GO" id="GO:0008312">
    <property type="term" value="F:7S RNA binding"/>
    <property type="evidence" value="ECO:0007669"/>
    <property type="project" value="InterPro"/>
</dbReference>
<keyword evidence="5" id="KW-0687">Ribonucleoprotein</keyword>
<dbReference type="EMBL" id="CP076749">
    <property type="protein sequence ID" value="QWW22706.1"/>
    <property type="molecule type" value="Genomic_DNA"/>
</dbReference>
<dbReference type="GO" id="GO:0006617">
    <property type="term" value="P:SRP-dependent cotranslational protein targeting to membrane, signal sequence recognition"/>
    <property type="evidence" value="ECO:0007669"/>
    <property type="project" value="TreeGrafter"/>
</dbReference>
<comment type="similarity">
    <text evidence="2">Belongs to the SRP19 family.</text>
</comment>
<evidence type="ECO:0000313" key="10">
    <source>
        <dbReference type="EMBL" id="QWW22706.1"/>
    </source>
</evidence>
<dbReference type="AlphaFoldDB" id="A0A2H0ZYG5"/>
<reference evidence="9" key="1">
    <citation type="journal article" date="2017" name="Clin. Infect. Dis.">
        <title>Simultaneous emergence of multidrug-resistant Candida auris on 3 continents confirmed by whole-genome sequencing and epidemiological analyses.</title>
        <authorList>
            <person name="Lockhart S.R."/>
            <person name="Etienne K.A."/>
            <person name="Vallabhaneni S."/>
            <person name="Farooqi J."/>
            <person name="Chowdhary A."/>
            <person name="Govender N.P."/>
            <person name="Colombo A.L."/>
            <person name="Calvo B."/>
            <person name="Cuomo C.A."/>
            <person name="Desjardins C.A."/>
            <person name="Berkow E.L."/>
            <person name="Castanheira M."/>
            <person name="Magobo R.E."/>
            <person name="Jabeen K."/>
            <person name="Asghar R.J."/>
            <person name="Meis J.F."/>
            <person name="Jackson B."/>
            <person name="Chiller T."/>
            <person name="Litvintseva A.P."/>
        </authorList>
    </citation>
    <scope>NUCLEOTIDE SEQUENCE [LARGE SCALE GENOMIC DNA]</scope>
    <source>
        <strain evidence="9">B8441</strain>
    </source>
</reference>
<evidence type="ECO:0000256" key="5">
    <source>
        <dbReference type="ARBA" id="ARBA00023274"/>
    </source>
</evidence>
<dbReference type="PANTHER" id="PTHR17453">
    <property type="entry name" value="SIGNAL RECOGNITION PARTICLE 19 KD PROTEIN"/>
    <property type="match status" value="1"/>
</dbReference>
<dbReference type="STRING" id="498019.A0A2H0ZYG5"/>
<feature type="compositionally biased region" description="Basic residues" evidence="8">
    <location>
        <begin position="255"/>
        <end position="266"/>
    </location>
</feature>
<evidence type="ECO:0000256" key="8">
    <source>
        <dbReference type="SAM" id="MobiDB-lite"/>
    </source>
</evidence>
<dbReference type="GO" id="GO:0005786">
    <property type="term" value="C:signal recognition particle, endoplasmic reticulum targeting"/>
    <property type="evidence" value="ECO:0007669"/>
    <property type="project" value="UniProtKB-KW"/>
</dbReference>
<dbReference type="FunFam" id="3.30.56.30:FF:000003">
    <property type="entry name" value="Signal recognition particle SEC65 subunit"/>
    <property type="match status" value="1"/>
</dbReference>
<comment type="subcellular location">
    <subcellularLocation>
        <location evidence="1">Cytoplasm</location>
    </subcellularLocation>
</comment>
<dbReference type="InterPro" id="IPR036521">
    <property type="entry name" value="SRP19-like_sf"/>
</dbReference>
<feature type="compositionally biased region" description="Pro residues" evidence="8">
    <location>
        <begin position="50"/>
        <end position="62"/>
    </location>
</feature>
<feature type="region of interest" description="Disordered" evidence="8">
    <location>
        <begin position="240"/>
        <end position="266"/>
    </location>
</feature>
<protein>
    <recommendedName>
        <fullName evidence="7">Signal recognition particle SEC65 subunit</fullName>
    </recommendedName>
</protein>
<evidence type="ECO:0000256" key="3">
    <source>
        <dbReference type="ARBA" id="ARBA00022490"/>
    </source>
</evidence>
<dbReference type="SUPFAM" id="SSF69695">
    <property type="entry name" value="SRP19"/>
    <property type="match status" value="1"/>
</dbReference>
<evidence type="ECO:0000256" key="7">
    <source>
        <dbReference type="ARBA" id="ARBA00068261"/>
    </source>
</evidence>
<reference evidence="9" key="2">
    <citation type="submission" date="2017-11" db="EMBL/GenBank/DDBJ databases">
        <title>Candida auris genome assembly and annotation.</title>
        <authorList>
            <person name="Munoz J.F."/>
            <person name="Gade L.G."/>
            <person name="Chow N.A."/>
            <person name="Litvintseva A.P."/>
            <person name="Loparev V.N."/>
            <person name="Cuomo C.A."/>
        </authorList>
    </citation>
    <scope>NUCLEOTIDE SEQUENCE</scope>
    <source>
        <strain evidence="9">B8441</strain>
    </source>
</reference>
<dbReference type="VEuPathDB" id="FungiDB:CJJ07_002723"/>
<dbReference type="VEuPathDB" id="FungiDB:CJJ09_001717"/>
<dbReference type="VEuPathDB" id="FungiDB:B9J08_001762"/>
<dbReference type="PANTHER" id="PTHR17453:SF0">
    <property type="entry name" value="SIGNAL RECOGNITION PARTICLE 19 KDA PROTEIN"/>
    <property type="match status" value="1"/>
</dbReference>
<feature type="region of interest" description="Disordered" evidence="8">
    <location>
        <begin position="27"/>
        <end position="81"/>
    </location>
</feature>